<sequence>MSTDASDRPTPLEPLREDWDSALCLVAHPDDMEFGAAAAVARWTEQGKRVVYGMVTSGEAGIDGLEPEECRRVREAEQVESARLVGVDVVEFLGLPDGVVEYGVDLRRRLAEVIRRHRPDVVITGNHRETWGGRSRNQADHVAVGRAVLDAVPDAGNRWVFREQLVDGLERWDGVREVWLFGSPAATHAVDTTATFARGVASLEAHRAYIEGLGWADFDAHEFLEGTSRPTGARLGTTYGAAFEVWPTGWGE</sequence>
<evidence type="ECO:0000256" key="1">
    <source>
        <dbReference type="ARBA" id="ARBA00022833"/>
    </source>
</evidence>
<evidence type="ECO:0000313" key="3">
    <source>
        <dbReference type="Proteomes" id="UP001501612"/>
    </source>
</evidence>
<gene>
    <name evidence="2" type="ORF">GCM10009737_34450</name>
</gene>
<reference evidence="2 3" key="1">
    <citation type="journal article" date="2019" name="Int. J. Syst. Evol. Microbiol.">
        <title>The Global Catalogue of Microorganisms (GCM) 10K type strain sequencing project: providing services to taxonomists for standard genome sequencing and annotation.</title>
        <authorList>
            <consortium name="The Broad Institute Genomics Platform"/>
            <consortium name="The Broad Institute Genome Sequencing Center for Infectious Disease"/>
            <person name="Wu L."/>
            <person name="Ma J."/>
        </authorList>
    </citation>
    <scope>NUCLEOTIDE SEQUENCE [LARGE SCALE GENOMIC DNA]</scope>
    <source>
        <strain evidence="2 3">JCM 14046</strain>
    </source>
</reference>
<keyword evidence="3" id="KW-1185">Reference proteome</keyword>
<dbReference type="PANTHER" id="PTHR12993">
    <property type="entry name" value="N-ACETYLGLUCOSAMINYL-PHOSPHATIDYLINOSITOL DE-N-ACETYLASE-RELATED"/>
    <property type="match status" value="1"/>
</dbReference>
<keyword evidence="1" id="KW-0862">Zinc</keyword>
<protein>
    <submittedName>
        <fullName evidence="2">PIG-L family deacetylase</fullName>
    </submittedName>
</protein>
<dbReference type="InterPro" id="IPR024078">
    <property type="entry name" value="LmbE-like_dom_sf"/>
</dbReference>
<comment type="caution">
    <text evidence="2">The sequence shown here is derived from an EMBL/GenBank/DDBJ whole genome shotgun (WGS) entry which is preliminary data.</text>
</comment>
<organism evidence="2 3">
    <name type="scientific">Nocardioides lentus</name>
    <dbReference type="NCBI Taxonomy" id="338077"/>
    <lineage>
        <taxon>Bacteria</taxon>
        <taxon>Bacillati</taxon>
        <taxon>Actinomycetota</taxon>
        <taxon>Actinomycetes</taxon>
        <taxon>Propionibacteriales</taxon>
        <taxon>Nocardioidaceae</taxon>
        <taxon>Nocardioides</taxon>
    </lineage>
</organism>
<dbReference type="EMBL" id="BAAAMY010000014">
    <property type="protein sequence ID" value="GAA1929719.1"/>
    <property type="molecule type" value="Genomic_DNA"/>
</dbReference>
<dbReference type="Pfam" id="PF02585">
    <property type="entry name" value="PIG-L"/>
    <property type="match status" value="1"/>
</dbReference>
<proteinExistence type="predicted"/>
<dbReference type="RefSeq" id="WP_344008940.1">
    <property type="nucleotide sequence ID" value="NZ_BAAAMY010000014.1"/>
</dbReference>
<dbReference type="Proteomes" id="UP001501612">
    <property type="component" value="Unassembled WGS sequence"/>
</dbReference>
<accession>A0ABN2PR46</accession>
<dbReference type="InterPro" id="IPR003737">
    <property type="entry name" value="GlcNAc_PI_deacetylase-related"/>
</dbReference>
<name>A0ABN2PR46_9ACTN</name>
<evidence type="ECO:0000313" key="2">
    <source>
        <dbReference type="EMBL" id="GAA1929719.1"/>
    </source>
</evidence>
<dbReference type="SUPFAM" id="SSF102588">
    <property type="entry name" value="LmbE-like"/>
    <property type="match status" value="1"/>
</dbReference>
<dbReference type="PANTHER" id="PTHR12993:SF28">
    <property type="entry name" value="LMBE FAMILY PROTEIN"/>
    <property type="match status" value="1"/>
</dbReference>
<dbReference type="Gene3D" id="3.40.50.10320">
    <property type="entry name" value="LmbE-like"/>
    <property type="match status" value="1"/>
</dbReference>